<evidence type="ECO:0000313" key="2">
    <source>
        <dbReference type="EMBL" id="MBQ0934331.1"/>
    </source>
</evidence>
<protein>
    <recommendedName>
        <fullName evidence="4">YCII-related domain-containing protein</fullName>
    </recommendedName>
</protein>
<evidence type="ECO:0000313" key="3">
    <source>
        <dbReference type="Proteomes" id="UP000672097"/>
    </source>
</evidence>
<proteinExistence type="predicted"/>
<dbReference type="EMBL" id="JAGQDG010000001">
    <property type="protein sequence ID" value="MBQ0934331.1"/>
    <property type="molecule type" value="Genomic_DNA"/>
</dbReference>
<reference evidence="2 3" key="1">
    <citation type="submission" date="2021-04" db="EMBL/GenBank/DDBJ databases">
        <title>The genome sequence of type strain Ideonella paludis KCTC 32238.</title>
        <authorList>
            <person name="Liu Y."/>
        </authorList>
    </citation>
    <scope>NUCLEOTIDE SEQUENCE [LARGE SCALE GENOMIC DNA]</scope>
    <source>
        <strain evidence="2 3">KCTC 32238</strain>
    </source>
</reference>
<accession>A0ABS5DT68</accession>
<feature type="signal peptide" evidence="1">
    <location>
        <begin position="1"/>
        <end position="24"/>
    </location>
</feature>
<comment type="caution">
    <text evidence="2">The sequence shown here is derived from an EMBL/GenBank/DDBJ whole genome shotgun (WGS) entry which is preliminary data.</text>
</comment>
<organism evidence="2 3">
    <name type="scientific">Ideonella paludis</name>
    <dbReference type="NCBI Taxonomy" id="1233411"/>
    <lineage>
        <taxon>Bacteria</taxon>
        <taxon>Pseudomonadati</taxon>
        <taxon>Pseudomonadota</taxon>
        <taxon>Betaproteobacteria</taxon>
        <taxon>Burkholderiales</taxon>
        <taxon>Sphaerotilaceae</taxon>
        <taxon>Ideonella</taxon>
    </lineage>
</organism>
<dbReference type="Gene3D" id="3.30.70.1060">
    <property type="entry name" value="Dimeric alpha+beta barrel"/>
    <property type="match status" value="1"/>
</dbReference>
<dbReference type="SUPFAM" id="SSF54909">
    <property type="entry name" value="Dimeric alpha+beta barrel"/>
    <property type="match status" value="1"/>
</dbReference>
<feature type="chain" id="PRO_5047487522" description="YCII-related domain-containing protein" evidence="1">
    <location>
        <begin position="25"/>
        <end position="130"/>
    </location>
</feature>
<dbReference type="Proteomes" id="UP000672097">
    <property type="component" value="Unassembled WGS sequence"/>
</dbReference>
<evidence type="ECO:0008006" key="4">
    <source>
        <dbReference type="Google" id="ProtNLM"/>
    </source>
</evidence>
<dbReference type="InterPro" id="IPR011008">
    <property type="entry name" value="Dimeric_a/b-barrel"/>
</dbReference>
<dbReference type="RefSeq" id="WP_210806077.1">
    <property type="nucleotide sequence ID" value="NZ_JAGQDG010000001.1"/>
</dbReference>
<gene>
    <name evidence="2" type="ORF">KAK11_03245</name>
</gene>
<name>A0ABS5DT68_9BURK</name>
<sequence length="130" mass="14510">MKSWRGWMSVWALLWLCTVGAAWAQGDARPPADQRFVVFHKPGPAWQPQTPLFQQPGLDKHIAHYRQWQQQGKLSLGGPFMDSGFGGMMISESGLTEDEVKAFAVADPAVHSGLLTFEVRRWLVGMKSGK</sequence>
<keyword evidence="3" id="KW-1185">Reference proteome</keyword>
<evidence type="ECO:0000256" key="1">
    <source>
        <dbReference type="SAM" id="SignalP"/>
    </source>
</evidence>
<keyword evidence="1" id="KW-0732">Signal</keyword>